<proteinExistence type="predicted"/>
<protein>
    <submittedName>
        <fullName evidence="2">Uncharacterized protein</fullName>
    </submittedName>
</protein>
<evidence type="ECO:0000313" key="2">
    <source>
        <dbReference type="EMBL" id="THC91700.1"/>
    </source>
</evidence>
<feature type="region of interest" description="Disordered" evidence="1">
    <location>
        <begin position="1"/>
        <end position="26"/>
    </location>
</feature>
<evidence type="ECO:0000256" key="1">
    <source>
        <dbReference type="SAM" id="MobiDB-lite"/>
    </source>
</evidence>
<evidence type="ECO:0000313" key="3">
    <source>
        <dbReference type="Proteomes" id="UP000308092"/>
    </source>
</evidence>
<dbReference type="EMBL" id="SOSA01000392">
    <property type="protein sequence ID" value="THC91700.1"/>
    <property type="molecule type" value="Genomic_DNA"/>
</dbReference>
<keyword evidence="3" id="KW-1185">Reference proteome</keyword>
<feature type="compositionally biased region" description="Polar residues" evidence="1">
    <location>
        <begin position="17"/>
        <end position="26"/>
    </location>
</feature>
<dbReference type="VEuPathDB" id="FungiDB:EYZ11_008845"/>
<gene>
    <name evidence="2" type="ORF">EYZ11_008845</name>
</gene>
<organism evidence="2 3">
    <name type="scientific">Aspergillus tanneri</name>
    <dbReference type="NCBI Taxonomy" id="1220188"/>
    <lineage>
        <taxon>Eukaryota</taxon>
        <taxon>Fungi</taxon>
        <taxon>Dikarya</taxon>
        <taxon>Ascomycota</taxon>
        <taxon>Pezizomycotina</taxon>
        <taxon>Eurotiomycetes</taxon>
        <taxon>Eurotiomycetidae</taxon>
        <taxon>Eurotiales</taxon>
        <taxon>Aspergillaceae</taxon>
        <taxon>Aspergillus</taxon>
        <taxon>Aspergillus subgen. Circumdati</taxon>
    </lineage>
</organism>
<dbReference type="AlphaFoldDB" id="A0A4S3J9K9"/>
<comment type="caution">
    <text evidence="2">The sequence shown here is derived from an EMBL/GenBank/DDBJ whole genome shotgun (WGS) entry which is preliminary data.</text>
</comment>
<accession>A0A4S3J9K9</accession>
<reference evidence="2 3" key="1">
    <citation type="submission" date="2019-03" db="EMBL/GenBank/DDBJ databases">
        <title>The genome sequence of a newly discovered highly antifungal drug resistant Aspergillus species, Aspergillus tanneri NIH 1004.</title>
        <authorList>
            <person name="Mounaud S."/>
            <person name="Singh I."/>
            <person name="Joardar V."/>
            <person name="Pakala S."/>
            <person name="Pakala S."/>
            <person name="Venepally P."/>
            <person name="Hoover J."/>
            <person name="Nierman W."/>
            <person name="Chung J."/>
            <person name="Losada L."/>
        </authorList>
    </citation>
    <scope>NUCLEOTIDE SEQUENCE [LARGE SCALE GENOMIC DNA]</scope>
    <source>
        <strain evidence="2 3">NIH1004</strain>
    </source>
</reference>
<dbReference type="Proteomes" id="UP000308092">
    <property type="component" value="Unassembled WGS sequence"/>
</dbReference>
<sequence>MHPLEDLLTEQADNKDSNTWWGTRGQVNNDKDDSKRYCNGTDPDKISNIRGLEDALCVVSY</sequence>
<name>A0A4S3J9K9_9EURO</name>